<dbReference type="InterPro" id="IPR011993">
    <property type="entry name" value="PH-like_dom_sf"/>
</dbReference>
<dbReference type="SUPFAM" id="SSF50729">
    <property type="entry name" value="PH domain-like"/>
    <property type="match status" value="1"/>
</dbReference>
<keyword evidence="4" id="KW-1185">Reference proteome</keyword>
<dbReference type="STRING" id="126957.T1JKQ8"/>
<feature type="compositionally biased region" description="Basic and acidic residues" evidence="1">
    <location>
        <begin position="569"/>
        <end position="584"/>
    </location>
</feature>
<dbReference type="GO" id="GO:0005737">
    <property type="term" value="C:cytoplasm"/>
    <property type="evidence" value="ECO:0007669"/>
    <property type="project" value="TreeGrafter"/>
</dbReference>
<feature type="domain" description="PDZ" evidence="2">
    <location>
        <begin position="35"/>
        <end position="112"/>
    </location>
</feature>
<reference evidence="4" key="1">
    <citation type="submission" date="2011-05" db="EMBL/GenBank/DDBJ databases">
        <authorList>
            <person name="Richards S.R."/>
            <person name="Qu J."/>
            <person name="Jiang H."/>
            <person name="Jhangiani S.N."/>
            <person name="Agravi P."/>
            <person name="Goodspeed R."/>
            <person name="Gross S."/>
            <person name="Mandapat C."/>
            <person name="Jackson L."/>
            <person name="Mathew T."/>
            <person name="Pu L."/>
            <person name="Thornton R."/>
            <person name="Saada N."/>
            <person name="Wilczek-Boney K.B."/>
            <person name="Lee S."/>
            <person name="Kovar C."/>
            <person name="Wu Y."/>
            <person name="Scherer S.E."/>
            <person name="Worley K.C."/>
            <person name="Muzny D.M."/>
            <person name="Gibbs R."/>
        </authorList>
    </citation>
    <scope>NUCLEOTIDE SEQUENCE</scope>
    <source>
        <strain evidence="4">Brora</strain>
    </source>
</reference>
<dbReference type="InterPro" id="IPR046995">
    <property type="entry name" value="RGS10/12/14-like"/>
</dbReference>
<dbReference type="SMART" id="SM00228">
    <property type="entry name" value="PDZ"/>
    <property type="match status" value="1"/>
</dbReference>
<dbReference type="HOGENOM" id="CLU_467217_0_0_1"/>
<dbReference type="InterPro" id="IPR001478">
    <property type="entry name" value="PDZ"/>
</dbReference>
<protein>
    <recommendedName>
        <fullName evidence="2">PDZ domain-containing protein</fullName>
    </recommendedName>
</protein>
<dbReference type="GO" id="GO:0005886">
    <property type="term" value="C:plasma membrane"/>
    <property type="evidence" value="ECO:0007669"/>
    <property type="project" value="TreeGrafter"/>
</dbReference>
<dbReference type="PANTHER" id="PTHR45945">
    <property type="entry name" value="REGULATOR OF G-PROTEIN SIGNALING LOCO"/>
    <property type="match status" value="1"/>
</dbReference>
<dbReference type="GO" id="GO:0005096">
    <property type="term" value="F:GTPase activator activity"/>
    <property type="evidence" value="ECO:0007669"/>
    <property type="project" value="InterPro"/>
</dbReference>
<sequence length="584" mass="65443">MCTWPAASRSLKTGTDSILQQNRRHKKRCSFGVRTVELERSKSGYGFTISGQYPCILSCIVSQSPAERVGLRPGDYLIAVNNKNVSKSLHDDVVRLIGNSTGVLKLQIADNYYTDSSGDEQVTIIRPKQKYPNRSKHALSQIRAEKVVEDLQAGLLFKTERSTKQHDYKNITDAQLLMHQTRNGNKSNGKENCYIEDEVNSIMYTSLHQIQTNREKCDEEAFYRAVVGYLGTIEMPKDLQIPRLQAIRNCIRRLRVEKKVHILVLLSVYHEKVTLINLRGTKVAEYPSEKITYSGIYANDKKFFGLVTSNERRTRSSCHVFIVESKSKLHSTHLQGARTFNKWNLNSGCEFPETAEPILCAISSLYRSRSSNGGSFGLIDVTLTNRSNTSSNSSNSDSGIGFRDDFHHQKDSVFVVHDNSHSKRTNMQSPATVSLNQSENRLTVRAMPNPVGLLSNSTSSGRNSCNFERSSFHKYAPSKNNNENSKNSFRPSMIRPMIAITPKPVAPNIAEYKLSPKVYGVKYPNQLTGKDILAGTAAAADDCYDLLSEVGMDDCKLKDGSQEVNPSEGRYETSESDADEFKIL</sequence>
<evidence type="ECO:0000259" key="2">
    <source>
        <dbReference type="PROSITE" id="PS50106"/>
    </source>
</evidence>
<dbReference type="PROSITE" id="PS50106">
    <property type="entry name" value="PDZ"/>
    <property type="match status" value="1"/>
</dbReference>
<dbReference type="PhylomeDB" id="T1JKQ8"/>
<dbReference type="GO" id="GO:0005634">
    <property type="term" value="C:nucleus"/>
    <property type="evidence" value="ECO:0007669"/>
    <property type="project" value="TreeGrafter"/>
</dbReference>
<organism evidence="3 4">
    <name type="scientific">Strigamia maritima</name>
    <name type="common">European centipede</name>
    <name type="synonym">Geophilus maritimus</name>
    <dbReference type="NCBI Taxonomy" id="126957"/>
    <lineage>
        <taxon>Eukaryota</taxon>
        <taxon>Metazoa</taxon>
        <taxon>Ecdysozoa</taxon>
        <taxon>Arthropoda</taxon>
        <taxon>Myriapoda</taxon>
        <taxon>Chilopoda</taxon>
        <taxon>Pleurostigmophora</taxon>
        <taxon>Geophilomorpha</taxon>
        <taxon>Linotaeniidae</taxon>
        <taxon>Strigamia</taxon>
    </lineage>
</organism>
<dbReference type="AlphaFoldDB" id="T1JKQ8"/>
<dbReference type="InterPro" id="IPR006020">
    <property type="entry name" value="PTB/PI_dom"/>
</dbReference>
<evidence type="ECO:0000256" key="1">
    <source>
        <dbReference type="SAM" id="MobiDB-lite"/>
    </source>
</evidence>
<dbReference type="Proteomes" id="UP000014500">
    <property type="component" value="Unassembled WGS sequence"/>
</dbReference>
<evidence type="ECO:0000313" key="3">
    <source>
        <dbReference type="EnsemblMetazoa" id="SMAR014438-PA"/>
    </source>
</evidence>
<feature type="region of interest" description="Disordered" evidence="1">
    <location>
        <begin position="557"/>
        <end position="584"/>
    </location>
</feature>
<dbReference type="Gene3D" id="2.30.42.10">
    <property type="match status" value="1"/>
</dbReference>
<dbReference type="EMBL" id="JH432116">
    <property type="status" value="NOT_ANNOTATED_CDS"/>
    <property type="molecule type" value="Genomic_DNA"/>
</dbReference>
<dbReference type="Pfam" id="PF00595">
    <property type="entry name" value="PDZ"/>
    <property type="match status" value="1"/>
</dbReference>
<reference evidence="3" key="2">
    <citation type="submission" date="2015-02" db="UniProtKB">
        <authorList>
            <consortium name="EnsemblMetazoa"/>
        </authorList>
    </citation>
    <scope>IDENTIFICATION</scope>
</reference>
<evidence type="ECO:0000313" key="4">
    <source>
        <dbReference type="Proteomes" id="UP000014500"/>
    </source>
</evidence>
<dbReference type="InterPro" id="IPR036034">
    <property type="entry name" value="PDZ_sf"/>
</dbReference>
<dbReference type="Gene3D" id="2.30.29.30">
    <property type="entry name" value="Pleckstrin-homology domain (PH domain)/Phosphotyrosine-binding domain (PTB)"/>
    <property type="match status" value="1"/>
</dbReference>
<dbReference type="eggNOG" id="KOG3589">
    <property type="taxonomic scope" value="Eukaryota"/>
</dbReference>
<name>T1JKQ8_STRMM</name>
<dbReference type="PANTHER" id="PTHR45945:SF3">
    <property type="entry name" value="REGULATOR OF G-PROTEIN SIGNALING LOCO"/>
    <property type="match status" value="1"/>
</dbReference>
<dbReference type="Pfam" id="PF00640">
    <property type="entry name" value="PID"/>
    <property type="match status" value="1"/>
</dbReference>
<dbReference type="CDD" id="cd06710">
    <property type="entry name" value="PDZ_RGS12-like"/>
    <property type="match status" value="1"/>
</dbReference>
<proteinExistence type="predicted"/>
<dbReference type="OMA" id="KQASHED"/>
<dbReference type="GO" id="GO:0008277">
    <property type="term" value="P:regulation of G protein-coupled receptor signaling pathway"/>
    <property type="evidence" value="ECO:0007669"/>
    <property type="project" value="TreeGrafter"/>
</dbReference>
<accession>T1JKQ8</accession>
<dbReference type="EnsemblMetazoa" id="SMAR014438-RA">
    <property type="protein sequence ID" value="SMAR014438-PA"/>
    <property type="gene ID" value="SMAR014438"/>
</dbReference>
<dbReference type="SUPFAM" id="SSF50156">
    <property type="entry name" value="PDZ domain-like"/>
    <property type="match status" value="1"/>
</dbReference>